<keyword evidence="2" id="KW-1185">Reference proteome</keyword>
<name>A0ACC2XXM9_9TREE</name>
<organism evidence="1 2">
    <name type="scientific">Naganishia onofrii</name>
    <dbReference type="NCBI Taxonomy" id="1851511"/>
    <lineage>
        <taxon>Eukaryota</taxon>
        <taxon>Fungi</taxon>
        <taxon>Dikarya</taxon>
        <taxon>Basidiomycota</taxon>
        <taxon>Agaricomycotina</taxon>
        <taxon>Tremellomycetes</taxon>
        <taxon>Filobasidiales</taxon>
        <taxon>Filobasidiaceae</taxon>
        <taxon>Naganishia</taxon>
    </lineage>
</organism>
<proteinExistence type="predicted"/>
<evidence type="ECO:0000313" key="1">
    <source>
        <dbReference type="EMBL" id="KAJ9127577.1"/>
    </source>
</evidence>
<dbReference type="Proteomes" id="UP001234202">
    <property type="component" value="Unassembled WGS sequence"/>
</dbReference>
<sequence length="853" mass="95182">MSYKFEEIELAPADGGKPDPRVQTRLRIHLDPRLGSEQPSPRQEHVPLSSTTGFNLDISSPSDRTALTRYTNQTITSLAAYRDALIDENARLNAMLIDARAGLVVLSNSPTEAEFDNSKESVRAKRTMMEVVKESMLEEIRQLRTKAERLSEEERTMPNSGPVHDKLDASRGAMEASSNAMASAHEATSAIYYATINKLQDDLQSSKKRRDNAKTSLVAICRQPGASERARVGSQRTTWREKHGVNAINAEAATSRDDAFEHEGHEQVPDVDYTEEPTDPNVDEALLNLITDQEEIVWMREKKEREMERAFRDMKCYVEAMIREWREIGSLPPPGKYQTISYPDLNLPYIPTQIFPKRKGRPPRASVKVHQQVPESLQHLVAKSRISQKARDFEKYRKHVPAMPYTLADDAVLRRLSRRNKGKGREMEIPDMQQEDAVAKRRRIMLGDHASDYTNEAADAISAAVRHGSLSASNNESLRPGTTTPNGQQASMSAEHLYDVSASAISDAMQAYTQQPLPDENAVFGGSDMPGLDPADVAFDTQIPYQVQMVQRRALGYSGDDSVPGALVNGGNVFDHPDDVPLDGGDIVHQSPNSHDQDGQQYEPSNSFRTFDQATQDSVEGMIQQHIRDAQASVQDADSTLMQMQHVDNGNLETSDTQQALESYRFDEALMDHGINPQGDPQATAVLTTEVSADSADATAIAAQRLMNSLVPHATADFDLSCQNCGRRDTSVWRKLTVNGVDYKVCNACGLHYHKNGVMRPRALWGDIDSQPRKRRSQRPFGSSAAPSSEQHQHDLMMDEALYEEPNEEDELEHEPYGEGSYDVHYADGQYAMDEVEDNITAEDLPHYELMGQ</sequence>
<dbReference type="EMBL" id="JASBWV010000002">
    <property type="protein sequence ID" value="KAJ9127577.1"/>
    <property type="molecule type" value="Genomic_DNA"/>
</dbReference>
<comment type="caution">
    <text evidence="1">The sequence shown here is derived from an EMBL/GenBank/DDBJ whole genome shotgun (WGS) entry which is preliminary data.</text>
</comment>
<reference evidence="1" key="1">
    <citation type="submission" date="2023-04" db="EMBL/GenBank/DDBJ databases">
        <title>Draft Genome sequencing of Naganishia species isolated from polar environments using Oxford Nanopore Technology.</title>
        <authorList>
            <person name="Leo P."/>
            <person name="Venkateswaran K."/>
        </authorList>
    </citation>
    <scope>NUCLEOTIDE SEQUENCE</scope>
    <source>
        <strain evidence="1">DBVPG 5303</strain>
    </source>
</reference>
<protein>
    <submittedName>
        <fullName evidence="1">Uncharacterized protein</fullName>
    </submittedName>
</protein>
<gene>
    <name evidence="1" type="ORF">QFC24_000986</name>
</gene>
<evidence type="ECO:0000313" key="2">
    <source>
        <dbReference type="Proteomes" id="UP001234202"/>
    </source>
</evidence>
<accession>A0ACC2XXM9</accession>